<dbReference type="Pfam" id="PF03732">
    <property type="entry name" value="Retrotrans_gag"/>
    <property type="match status" value="1"/>
</dbReference>
<accession>A0A699Q7X3</accession>
<sequence length="155" mass="17835">MPPRRLKRRAMEKTSNTRGSGPENARGATAPEVQRCPYKTFLNCKPHSFNETYGVVRLTRWFKKMKSVFEISTCAEEDKVKIVVCTLISVRNCTSLPLVHSLGITSANKVTWSKLKTMMTAEYYPGTKIQRMEQELWTLTMKGDDIEGYNNRFMN</sequence>
<proteinExistence type="predicted"/>
<protein>
    <recommendedName>
        <fullName evidence="2">Retrotransposon gag domain-containing protein</fullName>
    </recommendedName>
</protein>
<dbReference type="AlphaFoldDB" id="A0A699Q7X3"/>
<gene>
    <name evidence="3" type="ORF">Tci_837512</name>
</gene>
<feature type="region of interest" description="Disordered" evidence="1">
    <location>
        <begin position="1"/>
        <end position="29"/>
    </location>
</feature>
<dbReference type="InterPro" id="IPR005162">
    <property type="entry name" value="Retrotrans_gag_dom"/>
</dbReference>
<reference evidence="3" key="1">
    <citation type="journal article" date="2019" name="Sci. Rep.">
        <title>Draft genome of Tanacetum cinerariifolium, the natural source of mosquito coil.</title>
        <authorList>
            <person name="Yamashiro T."/>
            <person name="Shiraishi A."/>
            <person name="Satake H."/>
            <person name="Nakayama K."/>
        </authorList>
    </citation>
    <scope>NUCLEOTIDE SEQUENCE</scope>
</reference>
<organism evidence="3">
    <name type="scientific">Tanacetum cinerariifolium</name>
    <name type="common">Dalmatian daisy</name>
    <name type="synonym">Chrysanthemum cinerariifolium</name>
    <dbReference type="NCBI Taxonomy" id="118510"/>
    <lineage>
        <taxon>Eukaryota</taxon>
        <taxon>Viridiplantae</taxon>
        <taxon>Streptophyta</taxon>
        <taxon>Embryophyta</taxon>
        <taxon>Tracheophyta</taxon>
        <taxon>Spermatophyta</taxon>
        <taxon>Magnoliopsida</taxon>
        <taxon>eudicotyledons</taxon>
        <taxon>Gunneridae</taxon>
        <taxon>Pentapetalae</taxon>
        <taxon>asterids</taxon>
        <taxon>campanulids</taxon>
        <taxon>Asterales</taxon>
        <taxon>Asteraceae</taxon>
        <taxon>Asteroideae</taxon>
        <taxon>Anthemideae</taxon>
        <taxon>Anthemidinae</taxon>
        <taxon>Tanacetum</taxon>
    </lineage>
</organism>
<feature type="domain" description="Retrotransposon gag" evidence="2">
    <location>
        <begin position="108"/>
        <end position="153"/>
    </location>
</feature>
<dbReference type="EMBL" id="BKCJ011007105">
    <property type="protein sequence ID" value="GFC65542.1"/>
    <property type="molecule type" value="Genomic_DNA"/>
</dbReference>
<name>A0A699Q7X3_TANCI</name>
<comment type="caution">
    <text evidence="3">The sequence shown here is derived from an EMBL/GenBank/DDBJ whole genome shotgun (WGS) entry which is preliminary data.</text>
</comment>
<evidence type="ECO:0000256" key="1">
    <source>
        <dbReference type="SAM" id="MobiDB-lite"/>
    </source>
</evidence>
<evidence type="ECO:0000259" key="2">
    <source>
        <dbReference type="Pfam" id="PF03732"/>
    </source>
</evidence>
<feature type="compositionally biased region" description="Basic residues" evidence="1">
    <location>
        <begin position="1"/>
        <end position="10"/>
    </location>
</feature>
<evidence type="ECO:0000313" key="3">
    <source>
        <dbReference type="EMBL" id="GFC65542.1"/>
    </source>
</evidence>